<dbReference type="PANTHER" id="PTHR31956">
    <property type="entry name" value="NON-SPECIFIC PHOSPHOLIPASE C4-RELATED"/>
    <property type="match status" value="1"/>
</dbReference>
<dbReference type="GO" id="GO:0009395">
    <property type="term" value="P:phospholipid catabolic process"/>
    <property type="evidence" value="ECO:0007669"/>
    <property type="project" value="TreeGrafter"/>
</dbReference>
<dbReference type="Gene3D" id="3.40.720.10">
    <property type="entry name" value="Alkaline Phosphatase, subunit A"/>
    <property type="match status" value="2"/>
</dbReference>
<keyword evidence="6" id="KW-0843">Virulence</keyword>
<sequence>MARTTNDERDDGADAAPDDAAPADAPELPSRREFFRRAGLGAAGLAIGASAGAAVTAAATTHPPEFTPLPPRHVPGFDHIVVVMFENRSFDNIVGRLYSAAEKTTDDFDGINQGSYSNKGPDGTDIPAYVYDGPTDTVMQQPQPDPGETYPHVNTQLFDIIAPQSNAHVERYGHRHPYNAPSPGQEPTNSGFVTDYIVNFRLTKKREPKPEEYRVAMGGFAPEMLPVLSTLAREFAVYDRWFAGVPSQTFCNRSFFHASTSHGYVVNHTGDDYYKWIDAPAAATIFNRLDDAGLTWRVYYDATQLVSLTGMLHAPVLEPYWQTNFRVMEQFYADAASGNLPDYAFIEPRMVYNHNDMHPPWGQEREGEVQLPDGTTMRVSNSSESDVRAGDKLVQDVYDAIRTASSAQGSNAMNTALVITFDEHGGTYDHVAPPDAVPPDNSGPGEMGFEFNRLGVRVPAVVVSAYTASGTVIHDEMHHGSVINTLCRLHGLSPLTVRDETANPIFNAINTTVPRQPYSWPQPQSLYAPPNPEKTEESASHEKHKRRPLTAPARGLLGLLTARFDPGARIPTTYGEAYEALMDKGRGLFGTLDD</sequence>
<dbReference type="EMBL" id="JACCBV010000001">
    <property type="protein sequence ID" value="NYE18608.1"/>
    <property type="molecule type" value="Genomic_DNA"/>
</dbReference>
<dbReference type="Proteomes" id="UP000576969">
    <property type="component" value="Unassembled WGS sequence"/>
</dbReference>
<keyword evidence="10" id="KW-1185">Reference proteome</keyword>
<evidence type="ECO:0000313" key="10">
    <source>
        <dbReference type="Proteomes" id="UP000576969"/>
    </source>
</evidence>
<dbReference type="InterPro" id="IPR006311">
    <property type="entry name" value="TAT_signal"/>
</dbReference>
<comment type="subcellular location">
    <subcellularLocation>
        <location evidence="1">Secreted</location>
        <location evidence="1">Cell wall</location>
    </subcellularLocation>
</comment>
<organism evidence="9 10">
    <name type="scientific">Microbacterium immunditiarum</name>
    <dbReference type="NCBI Taxonomy" id="337480"/>
    <lineage>
        <taxon>Bacteria</taxon>
        <taxon>Bacillati</taxon>
        <taxon>Actinomycetota</taxon>
        <taxon>Actinomycetes</taxon>
        <taxon>Micrococcales</taxon>
        <taxon>Microbacteriaceae</taxon>
        <taxon>Microbacterium</taxon>
    </lineage>
</organism>
<evidence type="ECO:0000313" key="9">
    <source>
        <dbReference type="EMBL" id="NYE18608.1"/>
    </source>
</evidence>
<dbReference type="InterPro" id="IPR017850">
    <property type="entry name" value="Alkaline_phosphatase_core_sf"/>
</dbReference>
<proteinExistence type="inferred from homology"/>
<dbReference type="Pfam" id="PF04185">
    <property type="entry name" value="Phosphoesterase"/>
    <property type="match status" value="1"/>
</dbReference>
<feature type="compositionally biased region" description="Acidic residues" evidence="8">
    <location>
        <begin position="8"/>
        <end position="17"/>
    </location>
</feature>
<evidence type="ECO:0000256" key="7">
    <source>
        <dbReference type="ARBA" id="ARBA00048421"/>
    </source>
</evidence>
<keyword evidence="4" id="KW-0964">Secreted</keyword>
<name>A0A7Y9KJW9_9MICO</name>
<evidence type="ECO:0000256" key="6">
    <source>
        <dbReference type="ARBA" id="ARBA00023026"/>
    </source>
</evidence>
<comment type="caution">
    <text evidence="9">The sequence shown here is derived from an EMBL/GenBank/DDBJ whole genome shotgun (WGS) entry which is preliminary data.</text>
</comment>
<dbReference type="PROSITE" id="PS51318">
    <property type="entry name" value="TAT"/>
    <property type="match status" value="1"/>
</dbReference>
<comment type="similarity">
    <text evidence="2">Belongs to the bacterial phospholipase C family.</text>
</comment>
<evidence type="ECO:0000256" key="4">
    <source>
        <dbReference type="ARBA" id="ARBA00022512"/>
    </source>
</evidence>
<evidence type="ECO:0000256" key="2">
    <source>
        <dbReference type="ARBA" id="ARBA00009717"/>
    </source>
</evidence>
<dbReference type="EC" id="3.1.4.3" evidence="3"/>
<accession>A0A7Y9KJW9</accession>
<evidence type="ECO:0000256" key="3">
    <source>
        <dbReference type="ARBA" id="ARBA00012018"/>
    </source>
</evidence>
<protein>
    <recommendedName>
        <fullName evidence="3">phospholipase C</fullName>
        <ecNumber evidence="3">3.1.4.3</ecNumber>
    </recommendedName>
</protein>
<dbReference type="GO" id="GO:0034480">
    <property type="term" value="F:phosphatidylcholine phospholipase C activity"/>
    <property type="evidence" value="ECO:0007669"/>
    <property type="project" value="UniProtKB-EC"/>
</dbReference>
<dbReference type="PANTHER" id="PTHR31956:SF1">
    <property type="entry name" value="NON-SPECIFIC PHOSPHOLIPASE C1"/>
    <property type="match status" value="1"/>
</dbReference>
<keyword evidence="5 9" id="KW-0378">Hydrolase</keyword>
<dbReference type="InterPro" id="IPR007312">
    <property type="entry name" value="Phosphoesterase"/>
</dbReference>
<comment type="catalytic activity">
    <reaction evidence="7">
        <text>a 1,2-diacyl-sn-glycero-3-phosphocholine + H2O = phosphocholine + a 1,2-diacyl-sn-glycerol + H(+)</text>
        <dbReference type="Rhea" id="RHEA:10604"/>
        <dbReference type="ChEBI" id="CHEBI:15377"/>
        <dbReference type="ChEBI" id="CHEBI:15378"/>
        <dbReference type="ChEBI" id="CHEBI:17815"/>
        <dbReference type="ChEBI" id="CHEBI:57643"/>
        <dbReference type="ChEBI" id="CHEBI:295975"/>
        <dbReference type="EC" id="3.1.4.3"/>
    </reaction>
    <physiologicalReaction direction="left-to-right" evidence="7">
        <dbReference type="Rhea" id="RHEA:10605"/>
    </physiologicalReaction>
</comment>
<reference evidence="9 10" key="1">
    <citation type="submission" date="2020-07" db="EMBL/GenBank/DDBJ databases">
        <title>Sequencing the genomes of 1000 actinobacteria strains.</title>
        <authorList>
            <person name="Klenk H.-P."/>
        </authorList>
    </citation>
    <scope>NUCLEOTIDE SEQUENCE [LARGE SCALE GENOMIC DNA]</scope>
    <source>
        <strain evidence="9 10">DSM 24662</strain>
    </source>
</reference>
<evidence type="ECO:0000256" key="5">
    <source>
        <dbReference type="ARBA" id="ARBA00022801"/>
    </source>
</evidence>
<dbReference type="AlphaFoldDB" id="A0A7Y9KJW9"/>
<dbReference type="RefSeq" id="WP_343048629.1">
    <property type="nucleotide sequence ID" value="NZ_JACCBV010000001.1"/>
</dbReference>
<feature type="region of interest" description="Disordered" evidence="8">
    <location>
        <begin position="513"/>
        <end position="552"/>
    </location>
</feature>
<keyword evidence="4" id="KW-0134">Cell wall</keyword>
<feature type="region of interest" description="Disordered" evidence="8">
    <location>
        <begin position="1"/>
        <end position="31"/>
    </location>
</feature>
<evidence type="ECO:0000256" key="1">
    <source>
        <dbReference type="ARBA" id="ARBA00004191"/>
    </source>
</evidence>
<evidence type="ECO:0000256" key="8">
    <source>
        <dbReference type="SAM" id="MobiDB-lite"/>
    </source>
</evidence>
<gene>
    <name evidence="9" type="ORF">BJ991_000636</name>
</gene>
<feature type="compositionally biased region" description="Polar residues" evidence="8">
    <location>
        <begin position="513"/>
        <end position="525"/>
    </location>
</feature>